<dbReference type="AlphaFoldDB" id="A0AAN8W3G9"/>
<dbReference type="InterPro" id="IPR027640">
    <property type="entry name" value="Kinesin-like_fam"/>
</dbReference>
<feature type="compositionally biased region" description="Low complexity" evidence="6">
    <location>
        <begin position="1"/>
        <end position="18"/>
    </location>
</feature>
<reference evidence="8 9" key="1">
    <citation type="submission" date="2023-12" db="EMBL/GenBank/DDBJ databases">
        <title>A high-quality genome assembly for Dillenia turbinata (Dilleniales).</title>
        <authorList>
            <person name="Chanderbali A."/>
        </authorList>
    </citation>
    <scope>NUCLEOTIDE SEQUENCE [LARGE SCALE GENOMIC DNA]</scope>
    <source>
        <strain evidence="8">LSX21</strain>
        <tissue evidence="8">Leaf</tissue>
    </source>
</reference>
<feature type="compositionally biased region" description="Polar residues" evidence="6">
    <location>
        <begin position="55"/>
        <end position="65"/>
    </location>
</feature>
<keyword evidence="9" id="KW-1185">Reference proteome</keyword>
<name>A0AAN8W3G9_9MAGN</name>
<sequence length="1194" mass="133524">MFGSSSRSQRSSSSTSPFRSRKPSTSKSAAGRPTTPSSTASSSSRPPSKLSVSPANSVASPLTSGSERLDFNKAKENVTVTVRFRPLSPREIGKGDEIAWYADGDYTVRNEYNSSIAYGFDRVFGPATTTRHVYDVAAQLVVSGAMEGVNGTVFAYGVTSSGKTHTMHGEQKSPGIIPLAIKDVFSIIQETPGREFLLRVSYLEIYNEVPLGKMTAFRARCFYGYPLHLLVINDLLDPTGQNLRIREDAQGTYVEGIKEEVVLSPAHALSLIASGEATKFCPYVLLKNVSCSPTNSVYLASYVIVYGACFDLFHQYVYPDFCDNIYSDFVAEHRHVGSNNFNLLSSRSHTIFTLTIESSPRGEIHGEEDVTLSQLNLIDLAGSESSKAETTGLRRKEGSYINKSLLTLGTVISKLTDEKATHIPYRDSKLTRLLQSSLSGHGRVSLICTVTPASSNSEETHNTLKFAHRSKHVEIKASQNKIMDEKSLIKKYQREISSLKQELQQLKCGMMEKPYLMPSTQEDIDNLRLQLEAGQIKLQSRLEEEEQAKAALMGRIQRLTKLILVSTKNSMPSIIPERSGHRRRHSFGEDELAYLPDRKREYVEDDAGSLGSEISADIANLDELVKDYKRNRRRGMLGWFKMKKPENLVGLSPSVDGESSTSGSPASLTKSSHNRVTFKDIKGGKRNSVSRREDDLSVADSFPERTQAGDLFSVAVGGRHLPPTGTTITDQMDLLREQVRMLAGEVALCTSSLKRLSDQAASNPEDLLVQEQMQKLKDEISEKKLQIRVLEKRMLGSVELSPQTSNRTEMAQALSKVAAQLNEKTFELEIKTADNRILQEQLQAKISENAEMEETILLLRRQLESFLDTSSSNPPQDADNETNGARICSAEQSGKNSKMKSGTIYEETYVDENTPTSVMSLNKVFYQEDSKESNSETFLNSQVLMQAAEIENLKQDNVRLAEEKDGLEIHRQKLTEEASYAKELASAAAVELRNLAEEVTKLSYENAKLKADMAAAKEATCRSNCCRNSAFDYKRDNNGFRPDALMRTREDKYMLEELQKELHSRCEREASLEKALSVRDEVESELRQRLDEAKRHEEDLENELANMWVLVAKMKRSGVNPEDPSFEGVNTSSILQTNCQTRIPFSNGHSKMFKEDQSGASMEEISTYEGLRTNYERERRRCQELESLVSRLKI</sequence>
<accession>A0AAN8W3G9</accession>
<feature type="coiled-coil region" evidence="5">
    <location>
        <begin position="835"/>
        <end position="862"/>
    </location>
</feature>
<feature type="domain" description="Kinesin motor" evidence="7">
    <location>
        <begin position="77"/>
        <end position="473"/>
    </location>
</feature>
<feature type="coiled-coil region" evidence="5">
    <location>
        <begin position="475"/>
        <end position="509"/>
    </location>
</feature>
<dbReference type="PROSITE" id="PS00411">
    <property type="entry name" value="KINESIN_MOTOR_1"/>
    <property type="match status" value="1"/>
</dbReference>
<dbReference type="SUPFAM" id="SSF52540">
    <property type="entry name" value="P-loop containing nucleoside triphosphate hydrolases"/>
    <property type="match status" value="2"/>
</dbReference>
<dbReference type="EMBL" id="JBAMMX010000006">
    <property type="protein sequence ID" value="KAK6938382.1"/>
    <property type="molecule type" value="Genomic_DNA"/>
</dbReference>
<dbReference type="CDD" id="cd01374">
    <property type="entry name" value="KISc_CENP_E"/>
    <property type="match status" value="1"/>
</dbReference>
<dbReference type="PROSITE" id="PS50067">
    <property type="entry name" value="KINESIN_MOTOR_2"/>
    <property type="match status" value="1"/>
</dbReference>
<dbReference type="Proteomes" id="UP001370490">
    <property type="component" value="Unassembled WGS sequence"/>
</dbReference>
<dbReference type="Gene3D" id="3.40.850.10">
    <property type="entry name" value="Kinesin motor domain"/>
    <property type="match status" value="1"/>
</dbReference>
<keyword evidence="2 4" id="KW-0067">ATP-binding</keyword>
<dbReference type="GO" id="GO:0008017">
    <property type="term" value="F:microtubule binding"/>
    <property type="evidence" value="ECO:0007669"/>
    <property type="project" value="InterPro"/>
</dbReference>
<keyword evidence="5" id="KW-0175">Coiled coil</keyword>
<feature type="coiled-coil region" evidence="5">
    <location>
        <begin position="943"/>
        <end position="1019"/>
    </location>
</feature>
<dbReference type="InterPro" id="IPR027417">
    <property type="entry name" value="P-loop_NTPase"/>
</dbReference>
<dbReference type="GO" id="GO:0005524">
    <property type="term" value="F:ATP binding"/>
    <property type="evidence" value="ECO:0007669"/>
    <property type="project" value="UniProtKB-UniRule"/>
</dbReference>
<evidence type="ECO:0000256" key="4">
    <source>
        <dbReference type="PROSITE-ProRule" id="PRU00283"/>
    </source>
</evidence>
<gene>
    <name evidence="8" type="ORF">RJ641_031890</name>
</gene>
<organism evidence="8 9">
    <name type="scientific">Dillenia turbinata</name>
    <dbReference type="NCBI Taxonomy" id="194707"/>
    <lineage>
        <taxon>Eukaryota</taxon>
        <taxon>Viridiplantae</taxon>
        <taxon>Streptophyta</taxon>
        <taxon>Embryophyta</taxon>
        <taxon>Tracheophyta</taxon>
        <taxon>Spermatophyta</taxon>
        <taxon>Magnoliopsida</taxon>
        <taxon>eudicotyledons</taxon>
        <taxon>Gunneridae</taxon>
        <taxon>Pentapetalae</taxon>
        <taxon>Dilleniales</taxon>
        <taxon>Dilleniaceae</taxon>
        <taxon>Dillenia</taxon>
    </lineage>
</organism>
<evidence type="ECO:0000259" key="7">
    <source>
        <dbReference type="PROSITE" id="PS50067"/>
    </source>
</evidence>
<evidence type="ECO:0000256" key="2">
    <source>
        <dbReference type="ARBA" id="ARBA00022840"/>
    </source>
</evidence>
<dbReference type="GO" id="GO:0007018">
    <property type="term" value="P:microtubule-based movement"/>
    <property type="evidence" value="ECO:0007669"/>
    <property type="project" value="InterPro"/>
</dbReference>
<dbReference type="Pfam" id="PF00225">
    <property type="entry name" value="Kinesin"/>
    <property type="match status" value="2"/>
</dbReference>
<evidence type="ECO:0000256" key="1">
    <source>
        <dbReference type="ARBA" id="ARBA00022741"/>
    </source>
</evidence>
<dbReference type="GO" id="GO:0003777">
    <property type="term" value="F:microtubule motor activity"/>
    <property type="evidence" value="ECO:0007669"/>
    <property type="project" value="InterPro"/>
</dbReference>
<feature type="compositionally biased region" description="Low complexity" evidence="6">
    <location>
        <begin position="25"/>
        <end position="54"/>
    </location>
</feature>
<dbReference type="PANTHER" id="PTHR47968:SF33">
    <property type="entry name" value="KINESIN-LIKE PROTEIN KIN-7C, MITOCHONDRIAL ISOFORM X1"/>
    <property type="match status" value="1"/>
</dbReference>
<keyword evidence="1 4" id="KW-0547">Nucleotide-binding</keyword>
<evidence type="ECO:0000256" key="5">
    <source>
        <dbReference type="SAM" id="Coils"/>
    </source>
</evidence>
<feature type="compositionally biased region" description="Polar residues" evidence="6">
    <location>
        <begin position="657"/>
        <end position="675"/>
    </location>
</feature>
<comment type="similarity">
    <text evidence="4">Belongs to the TRAFAC class myosin-kinesin ATPase superfamily. Kinesin family.</text>
</comment>
<evidence type="ECO:0000256" key="3">
    <source>
        <dbReference type="ARBA" id="ARBA00023175"/>
    </source>
</evidence>
<protein>
    <submittedName>
        <fullName evidence="8">Kinesin motor domain</fullName>
    </submittedName>
</protein>
<feature type="region of interest" description="Disordered" evidence="6">
    <location>
        <begin position="651"/>
        <end position="676"/>
    </location>
</feature>
<dbReference type="PANTHER" id="PTHR47968">
    <property type="entry name" value="CENTROMERE PROTEIN E"/>
    <property type="match status" value="1"/>
</dbReference>
<feature type="binding site" evidence="4">
    <location>
        <begin position="157"/>
        <end position="164"/>
    </location>
    <ligand>
        <name>ATP</name>
        <dbReference type="ChEBI" id="CHEBI:30616"/>
    </ligand>
</feature>
<evidence type="ECO:0000313" key="9">
    <source>
        <dbReference type="Proteomes" id="UP001370490"/>
    </source>
</evidence>
<keyword evidence="3 4" id="KW-0505">Motor protein</keyword>
<comment type="caution">
    <text evidence="8">The sequence shown here is derived from an EMBL/GenBank/DDBJ whole genome shotgun (WGS) entry which is preliminary data.</text>
</comment>
<dbReference type="InterPro" id="IPR036961">
    <property type="entry name" value="Kinesin_motor_dom_sf"/>
</dbReference>
<feature type="coiled-coil region" evidence="5">
    <location>
        <begin position="1055"/>
        <end position="1106"/>
    </location>
</feature>
<evidence type="ECO:0000256" key="6">
    <source>
        <dbReference type="SAM" id="MobiDB-lite"/>
    </source>
</evidence>
<feature type="region of interest" description="Disordered" evidence="6">
    <location>
        <begin position="1"/>
        <end position="65"/>
    </location>
</feature>
<dbReference type="SMART" id="SM00129">
    <property type="entry name" value="KISc"/>
    <property type="match status" value="1"/>
</dbReference>
<dbReference type="InterPro" id="IPR019821">
    <property type="entry name" value="Kinesin_motor_CS"/>
</dbReference>
<dbReference type="InterPro" id="IPR001752">
    <property type="entry name" value="Kinesin_motor_dom"/>
</dbReference>
<dbReference type="PRINTS" id="PR00380">
    <property type="entry name" value="KINESINHEAVY"/>
</dbReference>
<evidence type="ECO:0000313" key="8">
    <source>
        <dbReference type="EMBL" id="KAK6938382.1"/>
    </source>
</evidence>
<proteinExistence type="inferred from homology"/>